<dbReference type="PROSITE" id="PS01173">
    <property type="entry name" value="LIPASE_GDXG_HIS"/>
    <property type="match status" value="1"/>
</dbReference>
<dbReference type="SUPFAM" id="SSF53474">
    <property type="entry name" value="alpha/beta-Hydrolases"/>
    <property type="match status" value="1"/>
</dbReference>
<feature type="domain" description="Alpha/beta hydrolase fold-3" evidence="3">
    <location>
        <begin position="83"/>
        <end position="283"/>
    </location>
</feature>
<dbReference type="GO" id="GO:0019433">
    <property type="term" value="P:triglyceride catabolic process"/>
    <property type="evidence" value="ECO:0007669"/>
    <property type="project" value="TreeGrafter"/>
</dbReference>
<gene>
    <name evidence="4" type="ORF">CLV37_107143</name>
</gene>
<dbReference type="GO" id="GO:0004806">
    <property type="term" value="F:triacylglycerol lipase activity"/>
    <property type="evidence" value="ECO:0007669"/>
    <property type="project" value="TreeGrafter"/>
</dbReference>
<reference evidence="4 5" key="1">
    <citation type="submission" date="2018-03" db="EMBL/GenBank/DDBJ databases">
        <title>Genomic Encyclopedia of Archaeal and Bacterial Type Strains, Phase II (KMG-II): from individual species to whole genera.</title>
        <authorList>
            <person name="Goeker M."/>
        </authorList>
    </citation>
    <scope>NUCLEOTIDE SEQUENCE [LARGE SCALE GENOMIC DNA]</scope>
    <source>
        <strain evidence="4 5">DSM 19711</strain>
    </source>
</reference>
<keyword evidence="5" id="KW-1185">Reference proteome</keyword>
<dbReference type="AlphaFoldDB" id="A0A2T0R2L2"/>
<dbReference type="InterPro" id="IPR013094">
    <property type="entry name" value="AB_hydrolase_3"/>
</dbReference>
<evidence type="ECO:0000313" key="4">
    <source>
        <dbReference type="EMBL" id="PRY14024.1"/>
    </source>
</evidence>
<dbReference type="InterPro" id="IPR002168">
    <property type="entry name" value="Lipase_GDXG_HIS_AS"/>
</dbReference>
<evidence type="ECO:0000256" key="2">
    <source>
        <dbReference type="ARBA" id="ARBA00022801"/>
    </source>
</evidence>
<organism evidence="4 5">
    <name type="scientific">Kineococcus rhizosphaerae</name>
    <dbReference type="NCBI Taxonomy" id="559628"/>
    <lineage>
        <taxon>Bacteria</taxon>
        <taxon>Bacillati</taxon>
        <taxon>Actinomycetota</taxon>
        <taxon>Actinomycetes</taxon>
        <taxon>Kineosporiales</taxon>
        <taxon>Kineosporiaceae</taxon>
        <taxon>Kineococcus</taxon>
    </lineage>
</organism>
<dbReference type="EMBL" id="PVZF01000007">
    <property type="protein sequence ID" value="PRY14024.1"/>
    <property type="molecule type" value="Genomic_DNA"/>
</dbReference>
<dbReference type="PANTHER" id="PTHR23025:SF3">
    <property type="entry name" value="HORMONE-SENSITIVE LIPASE"/>
    <property type="match status" value="1"/>
</dbReference>
<comment type="caution">
    <text evidence="4">The sequence shown here is derived from an EMBL/GenBank/DDBJ whole genome shotgun (WGS) entry which is preliminary data.</text>
</comment>
<evidence type="ECO:0000313" key="5">
    <source>
        <dbReference type="Proteomes" id="UP000238083"/>
    </source>
</evidence>
<protein>
    <submittedName>
        <fullName evidence="4">Acetyl esterase</fullName>
    </submittedName>
</protein>
<dbReference type="RefSeq" id="WP_106211684.1">
    <property type="nucleotide sequence ID" value="NZ_PVZF01000007.1"/>
</dbReference>
<dbReference type="Pfam" id="PF07859">
    <property type="entry name" value="Abhydrolase_3"/>
    <property type="match status" value="1"/>
</dbReference>
<sequence length="324" mass="33825">MTTLDPDVAAALRDLDGLLPRTAPDSPPAAVREQYRLVLSHLRTGTPAEFSGSSVDAAVPGPHGPVPVRRYTPHGWRAGGPVVVWIHGGGWVVGDLDSAEPSAQTLAAATGAHVVSVGYRLAPENRFPAALQDCLAVVRCEAGRTSRLGVGGDSTGGNLAAAAALAARSAGAAVDAVLLVYPALDARTGSDSYRTFADGPFLTRAAMEYYWAAYGGGAESADPADPHLQPSRAGDLQRFPPTVLTTAGFDPLQDEGTAFAGRLAATGTPVLHLHAPALPHGWLEMTDRSPAALAERTRTWRAFGALLRRPDPSTAREVLREPAR</sequence>
<comment type="similarity">
    <text evidence="1">Belongs to the 'GDXG' lipolytic enzyme family.</text>
</comment>
<accession>A0A2T0R2L2</accession>
<dbReference type="OrthoDB" id="3181909at2"/>
<evidence type="ECO:0000256" key="1">
    <source>
        <dbReference type="ARBA" id="ARBA00010515"/>
    </source>
</evidence>
<dbReference type="GO" id="GO:0004771">
    <property type="term" value="F:sterol ester esterase activity"/>
    <property type="evidence" value="ECO:0007669"/>
    <property type="project" value="TreeGrafter"/>
</dbReference>
<dbReference type="Gene3D" id="3.40.50.1820">
    <property type="entry name" value="alpha/beta hydrolase"/>
    <property type="match status" value="1"/>
</dbReference>
<evidence type="ECO:0000259" key="3">
    <source>
        <dbReference type="Pfam" id="PF07859"/>
    </source>
</evidence>
<dbReference type="InterPro" id="IPR029058">
    <property type="entry name" value="AB_hydrolase_fold"/>
</dbReference>
<dbReference type="GO" id="GO:0005829">
    <property type="term" value="C:cytosol"/>
    <property type="evidence" value="ECO:0007669"/>
    <property type="project" value="TreeGrafter"/>
</dbReference>
<dbReference type="Proteomes" id="UP000238083">
    <property type="component" value="Unassembled WGS sequence"/>
</dbReference>
<dbReference type="PANTHER" id="PTHR23025">
    <property type="entry name" value="TRIACYLGLYCEROL LIPASE"/>
    <property type="match status" value="1"/>
</dbReference>
<name>A0A2T0R2L2_9ACTN</name>
<proteinExistence type="inferred from homology"/>
<keyword evidence="2" id="KW-0378">Hydrolase</keyword>